<dbReference type="PROSITE" id="PS50893">
    <property type="entry name" value="ABC_TRANSPORTER_2"/>
    <property type="match status" value="1"/>
</dbReference>
<dbReference type="GO" id="GO:0005886">
    <property type="term" value="C:plasma membrane"/>
    <property type="evidence" value="ECO:0007669"/>
    <property type="project" value="UniProtKB-SubCell"/>
</dbReference>
<dbReference type="PANTHER" id="PTHR43394:SF1">
    <property type="entry name" value="ATP-BINDING CASSETTE SUB-FAMILY B MEMBER 10, MITOCHONDRIAL"/>
    <property type="match status" value="1"/>
</dbReference>
<keyword evidence="2" id="KW-0813">Transport</keyword>
<dbReference type="RefSeq" id="WP_069154128.1">
    <property type="nucleotide sequence ID" value="NZ_CAJLDD010000050.1"/>
</dbReference>
<evidence type="ECO:0000256" key="7">
    <source>
        <dbReference type="ARBA" id="ARBA00022989"/>
    </source>
</evidence>
<keyword evidence="4 10" id="KW-0812">Transmembrane</keyword>
<dbReference type="InterPro" id="IPR011527">
    <property type="entry name" value="ABC1_TM_dom"/>
</dbReference>
<feature type="region of interest" description="Disordered" evidence="9">
    <location>
        <begin position="17"/>
        <end position="45"/>
    </location>
</feature>
<feature type="transmembrane region" description="Helical" evidence="10">
    <location>
        <begin position="103"/>
        <end position="120"/>
    </location>
</feature>
<dbReference type="Pfam" id="PF00005">
    <property type="entry name" value="ABC_tran"/>
    <property type="match status" value="1"/>
</dbReference>
<evidence type="ECO:0000256" key="3">
    <source>
        <dbReference type="ARBA" id="ARBA00022475"/>
    </source>
</evidence>
<dbReference type="Gene3D" id="1.20.1560.10">
    <property type="entry name" value="ABC transporter type 1, transmembrane domain"/>
    <property type="match status" value="1"/>
</dbReference>
<dbReference type="GO" id="GO:0015421">
    <property type="term" value="F:ABC-type oligopeptide transporter activity"/>
    <property type="evidence" value="ECO:0007669"/>
    <property type="project" value="TreeGrafter"/>
</dbReference>
<comment type="subcellular location">
    <subcellularLocation>
        <location evidence="1">Cell membrane</location>
        <topology evidence="1">Multi-pass membrane protein</topology>
    </subcellularLocation>
</comment>
<sequence>MKEDRKEALIRKYSYAAQQNQAKAAKGPGGPGRGRMPGGKPQNTGKTVKRLLSYIQEEKYKLVLVFACVIINTVSMLAGSYMLRPIINGLTSVDGSAQKLLRSLLIMACIYLFGIVAQYLQARIMIGISQQAIFKIRNELFAKIQRLPVRFYDTNNYGDIMSRFTNDVDAVGEMLNNTVVQIISSVINVIGTFCLMVYTNIWLTLITVLMVPVMMQAARFVTMRSRRFYKAQQAALGTLNGYIEETVSGQKVVKVFCHEEIAEEEFSYLNYDLRDKQIMAQFFGGIMGPVVGNLSQVGYSVTACVGGILCVLRGFDIGGLTVFVNYSRQFSRPINELSMQMNTIFSALAGAERVFAIMDEEPEPEDGPDAVRLTDCRGNVRLEDVTFGYNPDKIILKHISLYAKPGQKIAFVGSTGAGKTTITNLINRFYDINEGNITIDGVNIRDIARDDLRRNIAMVLQDTHLFTGTVRENIRYGRLDATDGEVEQAARTASAHSFIMRLDKGYDTMIEGDGANLSQGQRQLLNIARAAISKAPVLILDEATSSVDTRTEKHIEKGMDRLMTERTTLVIAHRLSTVRDADAIMVLEQGEIIERGTHEDLLAMKGRYYELYTGKRELD</sequence>
<feature type="transmembrane region" description="Helical" evidence="10">
    <location>
        <begin position="179"/>
        <end position="198"/>
    </location>
</feature>
<dbReference type="Proteomes" id="UP000094067">
    <property type="component" value="Unassembled WGS sequence"/>
</dbReference>
<feature type="compositionally biased region" description="Gly residues" evidence="9">
    <location>
        <begin position="27"/>
        <end position="37"/>
    </location>
</feature>
<dbReference type="PROSITE" id="PS00211">
    <property type="entry name" value="ABC_TRANSPORTER_1"/>
    <property type="match status" value="1"/>
</dbReference>
<feature type="compositionally biased region" description="Low complexity" evidence="9">
    <location>
        <begin position="17"/>
        <end position="26"/>
    </location>
</feature>
<evidence type="ECO:0000313" key="14">
    <source>
        <dbReference type="Proteomes" id="UP000094067"/>
    </source>
</evidence>
<dbReference type="GO" id="GO:0016887">
    <property type="term" value="F:ATP hydrolysis activity"/>
    <property type="evidence" value="ECO:0007669"/>
    <property type="project" value="InterPro"/>
</dbReference>
<keyword evidence="5" id="KW-0547">Nucleotide-binding</keyword>
<keyword evidence="7 10" id="KW-1133">Transmembrane helix</keyword>
<comment type="caution">
    <text evidence="13">The sequence shown here is derived from an EMBL/GenBank/DDBJ whole genome shotgun (WGS) entry which is preliminary data.</text>
</comment>
<dbReference type="GO" id="GO:0005524">
    <property type="term" value="F:ATP binding"/>
    <property type="evidence" value="ECO:0007669"/>
    <property type="project" value="UniProtKB-KW"/>
</dbReference>
<dbReference type="Pfam" id="PF00664">
    <property type="entry name" value="ABC_membrane"/>
    <property type="match status" value="1"/>
</dbReference>
<evidence type="ECO:0000256" key="9">
    <source>
        <dbReference type="SAM" id="MobiDB-lite"/>
    </source>
</evidence>
<dbReference type="FunFam" id="1.20.1560.10:FF:000011">
    <property type="entry name" value="Multidrug ABC transporter ATP-binding protein"/>
    <property type="match status" value="1"/>
</dbReference>
<keyword evidence="8 10" id="KW-0472">Membrane</keyword>
<evidence type="ECO:0000256" key="10">
    <source>
        <dbReference type="SAM" id="Phobius"/>
    </source>
</evidence>
<dbReference type="InterPro" id="IPR039421">
    <property type="entry name" value="Type_1_exporter"/>
</dbReference>
<dbReference type="EMBL" id="MCGH01000003">
    <property type="protein sequence ID" value="ODM03722.1"/>
    <property type="molecule type" value="Genomic_DNA"/>
</dbReference>
<dbReference type="InterPro" id="IPR003593">
    <property type="entry name" value="AAA+_ATPase"/>
</dbReference>
<evidence type="ECO:0000256" key="2">
    <source>
        <dbReference type="ARBA" id="ARBA00022448"/>
    </source>
</evidence>
<evidence type="ECO:0000313" key="13">
    <source>
        <dbReference type="EMBL" id="ODM03722.1"/>
    </source>
</evidence>
<feature type="domain" description="ABC transmembrane type-1" evidence="12">
    <location>
        <begin position="63"/>
        <end position="346"/>
    </location>
</feature>
<evidence type="ECO:0000259" key="12">
    <source>
        <dbReference type="PROSITE" id="PS50929"/>
    </source>
</evidence>
<dbReference type="PROSITE" id="PS50929">
    <property type="entry name" value="ABC_TM1F"/>
    <property type="match status" value="1"/>
</dbReference>
<dbReference type="SUPFAM" id="SSF90123">
    <property type="entry name" value="ABC transporter transmembrane region"/>
    <property type="match status" value="1"/>
</dbReference>
<reference evidence="13 14" key="1">
    <citation type="submission" date="2016-07" db="EMBL/GenBank/DDBJ databases">
        <title>Characterization of isolates of Eisenbergiella tayi derived from blood cultures, using whole genome sequencing.</title>
        <authorList>
            <person name="Burdz T."/>
            <person name="Wiebe D."/>
            <person name="Huynh C."/>
            <person name="Bernard K."/>
        </authorList>
    </citation>
    <scope>NUCLEOTIDE SEQUENCE [LARGE SCALE GENOMIC DNA]</scope>
    <source>
        <strain evidence="13 14">NML 110608</strain>
    </source>
</reference>
<dbReference type="InterPro" id="IPR036640">
    <property type="entry name" value="ABC1_TM_sf"/>
</dbReference>
<dbReference type="InterPro" id="IPR017871">
    <property type="entry name" value="ABC_transporter-like_CS"/>
</dbReference>
<evidence type="ECO:0000256" key="6">
    <source>
        <dbReference type="ARBA" id="ARBA00022840"/>
    </source>
</evidence>
<dbReference type="CDD" id="cd18547">
    <property type="entry name" value="ABC_6TM_Tm288_like"/>
    <property type="match status" value="1"/>
</dbReference>
<dbReference type="InterPro" id="IPR027417">
    <property type="entry name" value="P-loop_NTPase"/>
</dbReference>
<proteinExistence type="predicted"/>
<dbReference type="FunFam" id="3.40.50.300:FF:000287">
    <property type="entry name" value="Multidrug ABC transporter ATP-binding protein"/>
    <property type="match status" value="1"/>
</dbReference>
<accession>A0A1E3A4N1</accession>
<dbReference type="SMART" id="SM00382">
    <property type="entry name" value="AAA"/>
    <property type="match status" value="1"/>
</dbReference>
<evidence type="ECO:0000256" key="5">
    <source>
        <dbReference type="ARBA" id="ARBA00022741"/>
    </source>
</evidence>
<dbReference type="AlphaFoldDB" id="A0A1E3A4N1"/>
<protein>
    <submittedName>
        <fullName evidence="13">Putative ABC transporter ATP-binding protein</fullName>
    </submittedName>
</protein>
<evidence type="ECO:0000256" key="4">
    <source>
        <dbReference type="ARBA" id="ARBA00022692"/>
    </source>
</evidence>
<evidence type="ECO:0000256" key="8">
    <source>
        <dbReference type="ARBA" id="ARBA00023136"/>
    </source>
</evidence>
<gene>
    <name evidence="13" type="ORF">BEI61_04520</name>
</gene>
<dbReference type="PATRIC" id="fig|1432052.4.peg.5018"/>
<dbReference type="PANTHER" id="PTHR43394">
    <property type="entry name" value="ATP-DEPENDENT PERMEASE MDL1, MITOCHONDRIAL"/>
    <property type="match status" value="1"/>
</dbReference>
<keyword evidence="3" id="KW-1003">Cell membrane</keyword>
<feature type="transmembrane region" description="Helical" evidence="10">
    <location>
        <begin position="62"/>
        <end position="83"/>
    </location>
</feature>
<feature type="domain" description="ABC transporter" evidence="11">
    <location>
        <begin position="380"/>
        <end position="614"/>
    </location>
</feature>
<organism evidence="13 14">
    <name type="scientific">Eisenbergiella tayi</name>
    <dbReference type="NCBI Taxonomy" id="1432052"/>
    <lineage>
        <taxon>Bacteria</taxon>
        <taxon>Bacillati</taxon>
        <taxon>Bacillota</taxon>
        <taxon>Clostridia</taxon>
        <taxon>Lachnospirales</taxon>
        <taxon>Lachnospiraceae</taxon>
        <taxon>Eisenbergiella</taxon>
    </lineage>
</organism>
<dbReference type="Gene3D" id="3.40.50.300">
    <property type="entry name" value="P-loop containing nucleotide triphosphate hydrolases"/>
    <property type="match status" value="1"/>
</dbReference>
<name>A0A1E3A4N1_9FIRM</name>
<dbReference type="InterPro" id="IPR003439">
    <property type="entry name" value="ABC_transporter-like_ATP-bd"/>
</dbReference>
<evidence type="ECO:0000259" key="11">
    <source>
        <dbReference type="PROSITE" id="PS50893"/>
    </source>
</evidence>
<evidence type="ECO:0000256" key="1">
    <source>
        <dbReference type="ARBA" id="ARBA00004651"/>
    </source>
</evidence>
<dbReference type="SUPFAM" id="SSF52540">
    <property type="entry name" value="P-loop containing nucleoside triphosphate hydrolases"/>
    <property type="match status" value="1"/>
</dbReference>
<keyword evidence="6 13" id="KW-0067">ATP-binding</keyword>